<evidence type="ECO:0000256" key="5">
    <source>
        <dbReference type="ARBA" id="ARBA00022989"/>
    </source>
</evidence>
<proteinExistence type="inferred from homology"/>
<evidence type="ECO:0000256" key="3">
    <source>
        <dbReference type="ARBA" id="ARBA00022475"/>
    </source>
</evidence>
<comment type="similarity">
    <text evidence="2">Belongs to the resistance-nodulation-cell division (RND) (TC 2.A.6) family. MmpL subfamily.</text>
</comment>
<protein>
    <submittedName>
        <fullName evidence="9">MMPL family transporter</fullName>
    </submittedName>
</protein>
<accession>A0ABV4Q4A3</accession>
<keyword evidence="5 7" id="KW-1133">Transmembrane helix</keyword>
<feature type="transmembrane region" description="Helical" evidence="7">
    <location>
        <begin position="304"/>
        <end position="327"/>
    </location>
</feature>
<feature type="transmembrane region" description="Helical" evidence="7">
    <location>
        <begin position="539"/>
        <end position="561"/>
    </location>
</feature>
<dbReference type="EMBL" id="JAXCEI010000001">
    <property type="protein sequence ID" value="MFA1537906.1"/>
    <property type="molecule type" value="Genomic_DNA"/>
</dbReference>
<feature type="transmembrane region" description="Helical" evidence="7">
    <location>
        <begin position="515"/>
        <end position="532"/>
    </location>
</feature>
<feature type="transmembrane region" description="Helical" evidence="7">
    <location>
        <begin position="613"/>
        <end position="635"/>
    </location>
</feature>
<evidence type="ECO:0000256" key="7">
    <source>
        <dbReference type="SAM" id="Phobius"/>
    </source>
</evidence>
<feature type="domain" description="Membrane transport protein MMPL" evidence="8">
    <location>
        <begin position="44"/>
        <end position="363"/>
    </location>
</feature>
<evidence type="ECO:0000313" key="10">
    <source>
        <dbReference type="Proteomes" id="UP001569963"/>
    </source>
</evidence>
<reference evidence="9 10" key="1">
    <citation type="submission" date="2023-11" db="EMBL/GenBank/DDBJ databases">
        <title>Actinomadura monticuli sp. nov., isolated from volcanic ash.</title>
        <authorList>
            <person name="Lee S.D."/>
            <person name="Yang H."/>
            <person name="Kim I.S."/>
        </authorList>
    </citation>
    <scope>NUCLEOTIDE SEQUENCE [LARGE SCALE GENOMIC DNA]</scope>
    <source>
        <strain evidence="9 10">DLS-62</strain>
    </source>
</reference>
<feature type="transmembrane region" description="Helical" evidence="7">
    <location>
        <begin position="9"/>
        <end position="30"/>
    </location>
</feature>
<organism evidence="9 10">
    <name type="scientific">Actinomadura monticuli</name>
    <dbReference type="NCBI Taxonomy" id="3097367"/>
    <lineage>
        <taxon>Bacteria</taxon>
        <taxon>Bacillati</taxon>
        <taxon>Actinomycetota</taxon>
        <taxon>Actinomycetes</taxon>
        <taxon>Streptosporangiales</taxon>
        <taxon>Thermomonosporaceae</taxon>
        <taxon>Actinomadura</taxon>
    </lineage>
</organism>
<evidence type="ECO:0000313" key="9">
    <source>
        <dbReference type="EMBL" id="MFA1537906.1"/>
    </source>
</evidence>
<dbReference type="SUPFAM" id="SSF82866">
    <property type="entry name" value="Multidrug efflux transporter AcrB transmembrane domain"/>
    <property type="match status" value="2"/>
</dbReference>
<dbReference type="Gene3D" id="1.20.1640.10">
    <property type="entry name" value="Multidrug efflux transporter AcrB transmembrane domain"/>
    <property type="match status" value="2"/>
</dbReference>
<feature type="transmembrane region" description="Helical" evidence="7">
    <location>
        <begin position="229"/>
        <end position="251"/>
    </location>
</feature>
<feature type="transmembrane region" description="Helical" evidence="7">
    <location>
        <begin position="165"/>
        <end position="189"/>
    </location>
</feature>
<comment type="subcellular location">
    <subcellularLocation>
        <location evidence="1">Cell membrane</location>
        <topology evidence="1">Multi-pass membrane protein</topology>
    </subcellularLocation>
</comment>
<evidence type="ECO:0000259" key="8">
    <source>
        <dbReference type="Pfam" id="PF03176"/>
    </source>
</evidence>
<dbReference type="Proteomes" id="UP001569963">
    <property type="component" value="Unassembled WGS sequence"/>
</dbReference>
<evidence type="ECO:0000256" key="2">
    <source>
        <dbReference type="ARBA" id="ARBA00010157"/>
    </source>
</evidence>
<dbReference type="PANTHER" id="PTHR33406:SF6">
    <property type="entry name" value="MEMBRANE PROTEIN YDGH-RELATED"/>
    <property type="match status" value="1"/>
</dbReference>
<feature type="transmembrane region" description="Helical" evidence="7">
    <location>
        <begin position="196"/>
        <end position="217"/>
    </location>
</feature>
<evidence type="ECO:0000256" key="1">
    <source>
        <dbReference type="ARBA" id="ARBA00004651"/>
    </source>
</evidence>
<feature type="transmembrane region" description="Helical" evidence="7">
    <location>
        <begin position="272"/>
        <end position="292"/>
    </location>
</feature>
<dbReference type="InterPro" id="IPR050545">
    <property type="entry name" value="Mycobact_MmpL"/>
</dbReference>
<keyword evidence="6 7" id="KW-0472">Membrane</keyword>
<comment type="caution">
    <text evidence="9">The sequence shown here is derived from an EMBL/GenBank/DDBJ whole genome shotgun (WGS) entry which is preliminary data.</text>
</comment>
<dbReference type="RefSeq" id="WP_371947233.1">
    <property type="nucleotide sequence ID" value="NZ_JAXCEI010000001.1"/>
</dbReference>
<keyword evidence="10" id="KW-1185">Reference proteome</keyword>
<evidence type="ECO:0000256" key="4">
    <source>
        <dbReference type="ARBA" id="ARBA00022692"/>
    </source>
</evidence>
<name>A0ABV4Q4A3_9ACTN</name>
<keyword evidence="4 7" id="KW-0812">Transmembrane</keyword>
<keyword evidence="3" id="KW-1003">Cell membrane</keyword>
<dbReference type="PANTHER" id="PTHR33406">
    <property type="entry name" value="MEMBRANE PROTEIN MJ1562-RELATED"/>
    <property type="match status" value="1"/>
</dbReference>
<dbReference type="Pfam" id="PF03176">
    <property type="entry name" value="MMPL"/>
    <property type="match status" value="2"/>
</dbReference>
<dbReference type="InterPro" id="IPR004869">
    <property type="entry name" value="MMPL_dom"/>
</dbReference>
<gene>
    <name evidence="9" type="ORF">SM611_03100</name>
</gene>
<feature type="transmembrane region" description="Helical" evidence="7">
    <location>
        <begin position="573"/>
        <end position="592"/>
    </location>
</feature>
<sequence length="693" mass="72363">MSVSRAVRWALPVVVLLVWLVIGGTLGPYAGKLGDVATNEQSSFLPQSAESTRVLEQEAAFETNQTIPAIVVWTSQDGTVSPDQRAAAERALASMRDVPYVTGAPSPVVPSKDGVALTGVVQVRSDVGEHSAGTVDRIRDTAAQVPGTIAYVAGPAATQADLSDAFAGIDTLLIGVAVLVVLLILLLVYRSLLLPFVIIFGSVFALGLASAIAYYLAKRGTVTVDGQVQGILSILVIGACTDYALLLSARFREELAAGGTRMSALWSAWRRSAGAIAASAGTVAMGLIALLLSDLSNNRALGPVGAIGIACSLLSALTFLPAVLLLLGRSVYWPARPHPDRAGASRHRVWERIASLLARHPRRVWASCLIVLVAFAAFMPTLRTEGVPLSETFVGEARSVTAQDVLNAHFPGGSGNPAVVLTNAGALPRVVATAERTEGVSGVMPRIQAGAPLVVDGRALVDVTLTAAADTEAARQTVERLRDGLHAVPGADALVGGYTAQQADTLAAAQHDRNVIIPVVLGIIVVILVALLRSLVMPLLLVATVALNYLATLGVAALVFQHLLGFTATDPSVPLYGFVFLVALGVDYNIFLMTRAREESLRHGPRDGVLRGLTATGGVITSAGVVLAATFAALVVIPLAFLVQIAFIVAFGVLMDTLLVRSLLVPALVRDAGPRTWWPSRLSRAEPTGKASS</sequence>
<feature type="transmembrane region" description="Helical" evidence="7">
    <location>
        <begin position="364"/>
        <end position="382"/>
    </location>
</feature>
<feature type="transmembrane region" description="Helical" evidence="7">
    <location>
        <begin position="641"/>
        <end position="660"/>
    </location>
</feature>
<feature type="domain" description="Membrane transport protein MMPL" evidence="8">
    <location>
        <begin position="451"/>
        <end position="683"/>
    </location>
</feature>
<evidence type="ECO:0000256" key="6">
    <source>
        <dbReference type="ARBA" id="ARBA00023136"/>
    </source>
</evidence>